<protein>
    <recommendedName>
        <fullName evidence="3">SnoaL-like domain-containing protein</fullName>
    </recommendedName>
</protein>
<dbReference type="AlphaFoldDB" id="N1Q222"/>
<reference evidence="1 2" key="2">
    <citation type="journal article" date="2012" name="PLoS Pathog.">
        <title>Diverse lifestyles and strategies of plant pathogenesis encoded in the genomes of eighteen Dothideomycetes fungi.</title>
        <authorList>
            <person name="Ohm R.A."/>
            <person name="Feau N."/>
            <person name="Henrissat B."/>
            <person name="Schoch C.L."/>
            <person name="Horwitz B.A."/>
            <person name="Barry K.W."/>
            <person name="Condon B.J."/>
            <person name="Copeland A.C."/>
            <person name="Dhillon B."/>
            <person name="Glaser F."/>
            <person name="Hesse C.N."/>
            <person name="Kosti I."/>
            <person name="LaButti K."/>
            <person name="Lindquist E.A."/>
            <person name="Lucas S."/>
            <person name="Salamov A.A."/>
            <person name="Bradshaw R.E."/>
            <person name="Ciuffetti L."/>
            <person name="Hamelin R.C."/>
            <person name="Kema G.H.J."/>
            <person name="Lawrence C."/>
            <person name="Scott J.A."/>
            <person name="Spatafora J.W."/>
            <person name="Turgeon B.G."/>
            <person name="de Wit P.J.G.M."/>
            <person name="Zhong S."/>
            <person name="Goodwin S.B."/>
            <person name="Grigoriev I.V."/>
        </authorList>
    </citation>
    <scope>NUCLEOTIDE SEQUENCE [LARGE SCALE GENOMIC DNA]</scope>
    <source>
        <strain evidence="2">NZE10 / CBS 128990</strain>
    </source>
</reference>
<dbReference type="HOGENOM" id="CLU_107714_2_0_1"/>
<evidence type="ECO:0000313" key="1">
    <source>
        <dbReference type="EMBL" id="EME49298.1"/>
    </source>
</evidence>
<dbReference type="SUPFAM" id="SSF54427">
    <property type="entry name" value="NTF2-like"/>
    <property type="match status" value="1"/>
</dbReference>
<dbReference type="eggNOG" id="ENOG502S7KH">
    <property type="taxonomic scope" value="Eukaryota"/>
</dbReference>
<evidence type="ECO:0008006" key="3">
    <source>
        <dbReference type="Google" id="ProtNLM"/>
    </source>
</evidence>
<dbReference type="Gene3D" id="3.10.450.50">
    <property type="match status" value="1"/>
</dbReference>
<dbReference type="EMBL" id="KB446535">
    <property type="protein sequence ID" value="EME49298.1"/>
    <property type="molecule type" value="Genomic_DNA"/>
</dbReference>
<accession>N1Q222</accession>
<reference evidence="2" key="1">
    <citation type="journal article" date="2012" name="PLoS Genet.">
        <title>The genomes of the fungal plant pathogens Cladosporium fulvum and Dothistroma septosporum reveal adaptation to different hosts and lifestyles but also signatures of common ancestry.</title>
        <authorList>
            <person name="de Wit P.J.G.M."/>
            <person name="van der Burgt A."/>
            <person name="Oekmen B."/>
            <person name="Stergiopoulos I."/>
            <person name="Abd-Elsalam K.A."/>
            <person name="Aerts A.L."/>
            <person name="Bahkali A.H."/>
            <person name="Beenen H.G."/>
            <person name="Chettri P."/>
            <person name="Cox M.P."/>
            <person name="Datema E."/>
            <person name="de Vries R.P."/>
            <person name="Dhillon B."/>
            <person name="Ganley A.R."/>
            <person name="Griffiths S.A."/>
            <person name="Guo Y."/>
            <person name="Hamelin R.C."/>
            <person name="Henrissat B."/>
            <person name="Kabir M.S."/>
            <person name="Jashni M.K."/>
            <person name="Kema G."/>
            <person name="Klaubauf S."/>
            <person name="Lapidus A."/>
            <person name="Levasseur A."/>
            <person name="Lindquist E."/>
            <person name="Mehrabi R."/>
            <person name="Ohm R.A."/>
            <person name="Owen T.J."/>
            <person name="Salamov A."/>
            <person name="Schwelm A."/>
            <person name="Schijlen E."/>
            <person name="Sun H."/>
            <person name="van den Burg H.A."/>
            <person name="van Ham R.C.H.J."/>
            <person name="Zhang S."/>
            <person name="Goodwin S.B."/>
            <person name="Grigoriev I.V."/>
            <person name="Collemare J."/>
            <person name="Bradshaw R.E."/>
        </authorList>
    </citation>
    <scope>NUCLEOTIDE SEQUENCE [LARGE SCALE GENOMIC DNA]</scope>
    <source>
        <strain evidence="2">NZE10 / CBS 128990</strain>
    </source>
</reference>
<name>N1Q222_DOTSN</name>
<dbReference type="InterPro" id="IPR032710">
    <property type="entry name" value="NTF2-like_dom_sf"/>
</dbReference>
<sequence length="143" mass="16144">MSQYSAAVPQGGEVRPEIKAFFERFYEISDTPDGHEKYADMFTKNANLVMASNGVQGREAIINMRHAMWEKVAKRSHKPQQLYAFGSGSDDIMLFGTVDYELKDGKGTNVEWAARAHFSKAEGELKMDFYQVYLDTAAMSRAN</sequence>
<dbReference type="Proteomes" id="UP000016933">
    <property type="component" value="Unassembled WGS sequence"/>
</dbReference>
<dbReference type="PANTHER" id="PTHR39401:SF1">
    <property type="entry name" value="SNOAL-LIKE DOMAIN-CONTAINING PROTEIN"/>
    <property type="match status" value="1"/>
</dbReference>
<organism evidence="1 2">
    <name type="scientific">Dothistroma septosporum (strain NZE10 / CBS 128990)</name>
    <name type="common">Red band needle blight fungus</name>
    <name type="synonym">Mycosphaerella pini</name>
    <dbReference type="NCBI Taxonomy" id="675120"/>
    <lineage>
        <taxon>Eukaryota</taxon>
        <taxon>Fungi</taxon>
        <taxon>Dikarya</taxon>
        <taxon>Ascomycota</taxon>
        <taxon>Pezizomycotina</taxon>
        <taxon>Dothideomycetes</taxon>
        <taxon>Dothideomycetidae</taxon>
        <taxon>Mycosphaerellales</taxon>
        <taxon>Mycosphaerellaceae</taxon>
        <taxon>Dothistroma</taxon>
    </lineage>
</organism>
<evidence type="ECO:0000313" key="2">
    <source>
        <dbReference type="Proteomes" id="UP000016933"/>
    </source>
</evidence>
<dbReference type="OMA" id="KMRFYQV"/>
<gene>
    <name evidence="1" type="ORF">DOTSEDRAFT_68162</name>
</gene>
<dbReference type="STRING" id="675120.N1Q222"/>
<keyword evidence="2" id="KW-1185">Reference proteome</keyword>
<dbReference type="OrthoDB" id="3468019at2759"/>
<dbReference type="PANTHER" id="PTHR39401">
    <property type="entry name" value="SNOAL-LIKE DOMAIN-CONTAINING PROTEIN"/>
    <property type="match status" value="1"/>
</dbReference>
<proteinExistence type="predicted"/>